<dbReference type="PROSITE" id="PS00131">
    <property type="entry name" value="CARBOXYPEPT_SER_SER"/>
    <property type="match status" value="1"/>
</dbReference>
<dbReference type="EC" id="3.4.16.-" evidence="7"/>
<evidence type="ECO:0000313" key="9">
    <source>
        <dbReference type="Proteomes" id="UP000567179"/>
    </source>
</evidence>
<evidence type="ECO:0000256" key="4">
    <source>
        <dbReference type="ARBA" id="ARBA00022729"/>
    </source>
</evidence>
<evidence type="ECO:0000256" key="7">
    <source>
        <dbReference type="RuleBase" id="RU361156"/>
    </source>
</evidence>
<evidence type="ECO:0000256" key="1">
    <source>
        <dbReference type="ARBA" id="ARBA00009431"/>
    </source>
</evidence>
<accession>A0A8H5EU99</accession>
<evidence type="ECO:0000256" key="2">
    <source>
        <dbReference type="ARBA" id="ARBA00022645"/>
    </source>
</evidence>
<dbReference type="GO" id="GO:0000324">
    <property type="term" value="C:fungal-type vacuole"/>
    <property type="evidence" value="ECO:0007669"/>
    <property type="project" value="TreeGrafter"/>
</dbReference>
<dbReference type="InterPro" id="IPR029058">
    <property type="entry name" value="AB_hydrolase_fold"/>
</dbReference>
<keyword evidence="3 7" id="KW-0645">Protease</keyword>
<evidence type="ECO:0000256" key="6">
    <source>
        <dbReference type="ARBA" id="ARBA00023180"/>
    </source>
</evidence>
<dbReference type="InterPro" id="IPR001563">
    <property type="entry name" value="Peptidase_S10"/>
</dbReference>
<dbReference type="EMBL" id="JAACJJ010000056">
    <property type="protein sequence ID" value="KAF5312208.1"/>
    <property type="molecule type" value="Genomic_DNA"/>
</dbReference>
<dbReference type="PANTHER" id="PTHR11802">
    <property type="entry name" value="SERINE PROTEASE FAMILY S10 SERINE CARBOXYPEPTIDASE"/>
    <property type="match status" value="1"/>
</dbReference>
<reference evidence="8 9" key="1">
    <citation type="journal article" date="2020" name="ISME J.">
        <title>Uncovering the hidden diversity of litter-decomposition mechanisms in mushroom-forming fungi.</title>
        <authorList>
            <person name="Floudas D."/>
            <person name="Bentzer J."/>
            <person name="Ahren D."/>
            <person name="Johansson T."/>
            <person name="Persson P."/>
            <person name="Tunlid A."/>
        </authorList>
    </citation>
    <scope>NUCLEOTIDE SEQUENCE [LARGE SCALE GENOMIC DNA]</scope>
    <source>
        <strain evidence="8 9">CBS 101986</strain>
    </source>
</reference>
<evidence type="ECO:0000313" key="8">
    <source>
        <dbReference type="EMBL" id="KAF5312208.1"/>
    </source>
</evidence>
<dbReference type="AlphaFoldDB" id="A0A8H5EU99"/>
<comment type="similarity">
    <text evidence="1 7">Belongs to the peptidase S10 family.</text>
</comment>
<dbReference type="GO" id="GO:0004185">
    <property type="term" value="F:serine-type carboxypeptidase activity"/>
    <property type="evidence" value="ECO:0007669"/>
    <property type="project" value="UniProtKB-UniRule"/>
</dbReference>
<dbReference type="PRINTS" id="PR00724">
    <property type="entry name" value="CRBOXYPTASEC"/>
</dbReference>
<organism evidence="8 9">
    <name type="scientific">Psilocybe cf. subviscida</name>
    <dbReference type="NCBI Taxonomy" id="2480587"/>
    <lineage>
        <taxon>Eukaryota</taxon>
        <taxon>Fungi</taxon>
        <taxon>Dikarya</taxon>
        <taxon>Basidiomycota</taxon>
        <taxon>Agaricomycotina</taxon>
        <taxon>Agaricomycetes</taxon>
        <taxon>Agaricomycetidae</taxon>
        <taxon>Agaricales</taxon>
        <taxon>Agaricineae</taxon>
        <taxon>Strophariaceae</taxon>
        <taxon>Psilocybe</taxon>
    </lineage>
</organism>
<dbReference type="OrthoDB" id="443318at2759"/>
<keyword evidence="4" id="KW-0732">Signal</keyword>
<evidence type="ECO:0000256" key="3">
    <source>
        <dbReference type="ARBA" id="ARBA00022670"/>
    </source>
</evidence>
<gene>
    <name evidence="8" type="ORF">D9619_003689</name>
</gene>
<keyword evidence="2 7" id="KW-0121">Carboxypeptidase</keyword>
<keyword evidence="6" id="KW-0325">Glycoprotein</keyword>
<dbReference type="Gene3D" id="3.40.50.1820">
    <property type="entry name" value="alpha/beta hydrolase"/>
    <property type="match status" value="1"/>
</dbReference>
<dbReference type="GO" id="GO:0006508">
    <property type="term" value="P:proteolysis"/>
    <property type="evidence" value="ECO:0007669"/>
    <property type="project" value="UniProtKB-KW"/>
</dbReference>
<proteinExistence type="inferred from homology"/>
<keyword evidence="5 7" id="KW-0378">Hydrolase</keyword>
<dbReference type="PANTHER" id="PTHR11802:SF113">
    <property type="entry name" value="SERINE CARBOXYPEPTIDASE CTSA-4.1"/>
    <property type="match status" value="1"/>
</dbReference>
<dbReference type="Pfam" id="PF00450">
    <property type="entry name" value="Peptidase_S10"/>
    <property type="match status" value="1"/>
</dbReference>
<name>A0A8H5EU99_9AGAR</name>
<comment type="caution">
    <text evidence="8">The sequence shown here is derived from an EMBL/GenBank/DDBJ whole genome shotgun (WGS) entry which is preliminary data.</text>
</comment>
<sequence>MTTTENGTMFHPESWNNNANLLIVDQPIGVGFSYADHGETVSSSEEAAKDIAALLAIFFENFTKFKGSALHMAGESYAGRYIPLFAAEVYDQNTKLVAAGLTPINLQSIMLGFLKSSQIVALA</sequence>
<protein>
    <recommendedName>
        <fullName evidence="7">Carboxypeptidase</fullName>
        <ecNumber evidence="7">3.4.16.-</ecNumber>
    </recommendedName>
</protein>
<dbReference type="SUPFAM" id="SSF53474">
    <property type="entry name" value="alpha/beta-Hydrolases"/>
    <property type="match status" value="1"/>
</dbReference>
<dbReference type="Proteomes" id="UP000567179">
    <property type="component" value="Unassembled WGS sequence"/>
</dbReference>
<dbReference type="InterPro" id="IPR018202">
    <property type="entry name" value="Ser_caboxypep_ser_AS"/>
</dbReference>
<evidence type="ECO:0000256" key="5">
    <source>
        <dbReference type="ARBA" id="ARBA00022801"/>
    </source>
</evidence>
<keyword evidence="9" id="KW-1185">Reference proteome</keyword>